<protein>
    <recommendedName>
        <fullName evidence="7">Cytosine-specific methyltransferase</fullName>
        <ecNumber evidence="7">2.1.1.37</ecNumber>
    </recommendedName>
</protein>
<dbReference type="PANTHER" id="PTHR10629:SF52">
    <property type="entry name" value="DNA (CYTOSINE-5)-METHYLTRANSFERASE 1"/>
    <property type="match status" value="1"/>
</dbReference>
<feature type="active site" evidence="5">
    <location>
        <position position="73"/>
    </location>
</feature>
<dbReference type="PROSITE" id="PS00095">
    <property type="entry name" value="C5_MTASE_2"/>
    <property type="match status" value="1"/>
</dbReference>
<keyword evidence="1 5" id="KW-0489">Methyltransferase</keyword>
<evidence type="ECO:0000256" key="5">
    <source>
        <dbReference type="PROSITE-ProRule" id="PRU01016"/>
    </source>
</evidence>
<dbReference type="SUPFAM" id="SSF53335">
    <property type="entry name" value="S-adenosyl-L-methionine-dependent methyltransferases"/>
    <property type="match status" value="1"/>
</dbReference>
<dbReference type="InterPro" id="IPR050390">
    <property type="entry name" value="C5-Methyltransferase"/>
</dbReference>
<dbReference type="EMBL" id="FXZD01000002">
    <property type="protein sequence ID" value="SMX72969.1"/>
    <property type="molecule type" value="Genomic_DNA"/>
</dbReference>
<keyword evidence="2 5" id="KW-0808">Transferase</keyword>
<dbReference type="AlphaFoldDB" id="A0A2H1ICJ5"/>
<dbReference type="GO" id="GO:0032259">
    <property type="term" value="P:methylation"/>
    <property type="evidence" value="ECO:0007669"/>
    <property type="project" value="UniProtKB-KW"/>
</dbReference>
<dbReference type="InterPro" id="IPR029063">
    <property type="entry name" value="SAM-dependent_MTases_sf"/>
</dbReference>
<evidence type="ECO:0000256" key="1">
    <source>
        <dbReference type="ARBA" id="ARBA00022603"/>
    </source>
</evidence>
<proteinExistence type="inferred from homology"/>
<gene>
    <name evidence="8" type="ORF">BANT918_00829</name>
</gene>
<dbReference type="Pfam" id="PF00145">
    <property type="entry name" value="DNA_methylase"/>
    <property type="match status" value="1"/>
</dbReference>
<evidence type="ECO:0000256" key="7">
    <source>
        <dbReference type="RuleBase" id="RU000417"/>
    </source>
</evidence>
<dbReference type="InterPro" id="IPR018117">
    <property type="entry name" value="C5_DNA_meth_AS"/>
</dbReference>
<sequence length="382" mass="41974">MDLGFALAGFTPVFANDIDAVALDSYTAWMEQARSRLPHLAHAEHRIVDGDIKSVPDLPEAGDAEIVIGGPPCQGFSVAGKMNPNDPRSRQVWNFLAVVNRIKPIAFVMENVQALATNRRWAGLREELLRESEGLGYSTSLHVLNASHFGAPQARLRMFLIGVRKPLPAMPSPRPTTADSQPTLRTALQQLPAWGQPGNDTLCTARVTPAKSPVLRRSPFAGMLFNGQGRPMDLERPAPTLPASMGGNRTPIIDQQQLSTGAESWVSSYHRQLWDGGPVATSVPERMRRITVEEAASIQTFPTRMEWRGPQSSKYRQIGNAVPPILAYHVAAALRSWLGFPSAETPTDFLGLKLPAFENDRTHFLPWDRSAVPQKTPPIKGF</sequence>
<organism evidence="8 9">
    <name type="scientific">Brevibacterium antiquum CNRZ 918</name>
    <dbReference type="NCBI Taxonomy" id="1255637"/>
    <lineage>
        <taxon>Bacteria</taxon>
        <taxon>Bacillati</taxon>
        <taxon>Actinomycetota</taxon>
        <taxon>Actinomycetes</taxon>
        <taxon>Micrococcales</taxon>
        <taxon>Brevibacteriaceae</taxon>
        <taxon>Brevibacterium</taxon>
    </lineage>
</organism>
<dbReference type="InterPro" id="IPR001525">
    <property type="entry name" value="C5_MeTfrase"/>
</dbReference>
<keyword evidence="4" id="KW-0680">Restriction system</keyword>
<dbReference type="PANTHER" id="PTHR10629">
    <property type="entry name" value="CYTOSINE-SPECIFIC METHYLTRANSFERASE"/>
    <property type="match status" value="1"/>
</dbReference>
<dbReference type="PROSITE" id="PS00094">
    <property type="entry name" value="C5_MTASE_1"/>
    <property type="match status" value="1"/>
</dbReference>
<name>A0A2H1ICJ5_9MICO</name>
<dbReference type="NCBIfam" id="TIGR00675">
    <property type="entry name" value="dcm"/>
    <property type="match status" value="1"/>
</dbReference>
<dbReference type="GO" id="GO:0009307">
    <property type="term" value="P:DNA restriction-modification system"/>
    <property type="evidence" value="ECO:0007669"/>
    <property type="project" value="UniProtKB-KW"/>
</dbReference>
<dbReference type="EC" id="2.1.1.37" evidence="7"/>
<comment type="catalytic activity">
    <reaction evidence="7">
        <text>a 2'-deoxycytidine in DNA + S-adenosyl-L-methionine = a 5-methyl-2'-deoxycytidine in DNA + S-adenosyl-L-homocysteine + H(+)</text>
        <dbReference type="Rhea" id="RHEA:13681"/>
        <dbReference type="Rhea" id="RHEA-COMP:11369"/>
        <dbReference type="Rhea" id="RHEA-COMP:11370"/>
        <dbReference type="ChEBI" id="CHEBI:15378"/>
        <dbReference type="ChEBI" id="CHEBI:57856"/>
        <dbReference type="ChEBI" id="CHEBI:59789"/>
        <dbReference type="ChEBI" id="CHEBI:85452"/>
        <dbReference type="ChEBI" id="CHEBI:85454"/>
        <dbReference type="EC" id="2.1.1.37"/>
    </reaction>
</comment>
<evidence type="ECO:0000256" key="2">
    <source>
        <dbReference type="ARBA" id="ARBA00022679"/>
    </source>
</evidence>
<dbReference type="PRINTS" id="PR00105">
    <property type="entry name" value="C5METTRFRASE"/>
</dbReference>
<comment type="similarity">
    <text evidence="5 6">Belongs to the class I-like SAM-binding methyltransferase superfamily. C5-methyltransferase family.</text>
</comment>
<accession>A0A2H1ICJ5</accession>
<dbReference type="Gene3D" id="3.40.50.150">
    <property type="entry name" value="Vaccinia Virus protein VP39"/>
    <property type="match status" value="1"/>
</dbReference>
<reference evidence="8 9" key="1">
    <citation type="submission" date="2017-03" db="EMBL/GenBank/DDBJ databases">
        <authorList>
            <person name="Afonso C.L."/>
            <person name="Miller P.J."/>
            <person name="Scott M.A."/>
            <person name="Spackman E."/>
            <person name="Goraichik I."/>
            <person name="Dimitrov K.M."/>
            <person name="Suarez D.L."/>
            <person name="Swayne D.E."/>
        </authorList>
    </citation>
    <scope>NUCLEOTIDE SEQUENCE [LARGE SCALE GENOMIC DNA]</scope>
    <source>
        <strain evidence="8 9">CNRZ 918</strain>
    </source>
</reference>
<evidence type="ECO:0000256" key="6">
    <source>
        <dbReference type="RuleBase" id="RU000416"/>
    </source>
</evidence>
<evidence type="ECO:0000313" key="8">
    <source>
        <dbReference type="EMBL" id="SMX72969.1"/>
    </source>
</evidence>
<dbReference type="Proteomes" id="UP000234433">
    <property type="component" value="Unassembled WGS sequence"/>
</dbReference>
<dbReference type="PROSITE" id="PS51679">
    <property type="entry name" value="SAM_MT_C5"/>
    <property type="match status" value="1"/>
</dbReference>
<evidence type="ECO:0000256" key="4">
    <source>
        <dbReference type="ARBA" id="ARBA00022747"/>
    </source>
</evidence>
<dbReference type="GO" id="GO:0003886">
    <property type="term" value="F:DNA (cytosine-5-)-methyltransferase activity"/>
    <property type="evidence" value="ECO:0007669"/>
    <property type="project" value="UniProtKB-EC"/>
</dbReference>
<evidence type="ECO:0000256" key="3">
    <source>
        <dbReference type="ARBA" id="ARBA00022691"/>
    </source>
</evidence>
<evidence type="ECO:0000313" key="9">
    <source>
        <dbReference type="Proteomes" id="UP000234433"/>
    </source>
</evidence>
<dbReference type="InterPro" id="IPR031303">
    <property type="entry name" value="C5_meth_CS"/>
</dbReference>
<keyword evidence="3 5" id="KW-0949">S-adenosyl-L-methionine</keyword>
<dbReference type="Gene3D" id="3.90.120.10">
    <property type="entry name" value="DNA Methylase, subunit A, domain 2"/>
    <property type="match status" value="1"/>
</dbReference>